<proteinExistence type="predicted"/>
<dbReference type="InterPro" id="IPR002110">
    <property type="entry name" value="Ankyrin_rpt"/>
</dbReference>
<gene>
    <name evidence="1" type="ORF">THRCLA_07362</name>
</gene>
<dbReference type="SUPFAM" id="SSF48403">
    <property type="entry name" value="Ankyrin repeat"/>
    <property type="match status" value="1"/>
</dbReference>
<reference evidence="1 2" key="1">
    <citation type="journal article" date="2014" name="Genome Biol. Evol.">
        <title>The secreted proteins of Achlya hypogyna and Thraustotheca clavata identify the ancestral oomycete secretome and reveal gene acquisitions by horizontal gene transfer.</title>
        <authorList>
            <person name="Misner I."/>
            <person name="Blouin N."/>
            <person name="Leonard G."/>
            <person name="Richards T.A."/>
            <person name="Lane C.E."/>
        </authorList>
    </citation>
    <scope>NUCLEOTIDE SEQUENCE [LARGE SCALE GENOMIC DNA]</scope>
    <source>
        <strain evidence="1 2">ATCC 34112</strain>
    </source>
</reference>
<dbReference type="Proteomes" id="UP000243217">
    <property type="component" value="Unassembled WGS sequence"/>
</dbReference>
<evidence type="ECO:0000313" key="2">
    <source>
        <dbReference type="Proteomes" id="UP000243217"/>
    </source>
</evidence>
<accession>A0A1V9ZDW9</accession>
<dbReference type="EMBL" id="JNBS01001985">
    <property type="protein sequence ID" value="OQR96179.1"/>
    <property type="molecule type" value="Genomic_DNA"/>
</dbReference>
<dbReference type="STRING" id="74557.A0A1V9ZDW9"/>
<dbReference type="InterPro" id="IPR052050">
    <property type="entry name" value="SecEffector_AnkRepeat"/>
</dbReference>
<dbReference type="Gene3D" id="1.25.40.20">
    <property type="entry name" value="Ankyrin repeat-containing domain"/>
    <property type="match status" value="2"/>
</dbReference>
<sequence length="329" mass="37288">MQNVLLSSDLFQLIISYQGGVYYDVRSLVQLLQCTSAEGFRLSPSLPPAFDSLFVPWFKVYGANGLHRLLHCKYNLARHLLLYAAMYDRQTILEFLHKNHCLVNDELAWELAAEHGNDAVLKFLHDNGYDVYSSTVLDKAACNGHVAAVRFLHQNYKVKSRWVIRWALTLACERGHLDVVKYLLPHGEWVPHLMLVAATNGNLDVVRYLHNAGYQAVSTREMDQAARSGHLHMVEFLHTHRSEGCTQRAMDLAAGFGHLNVVKFLHFHRTEGCTKDALDIAALNGHLHVVEFLQKHRTEGFTTNAIEWALQRGYRAIVNALQTSIACTD</sequence>
<dbReference type="SMART" id="SM00248">
    <property type="entry name" value="ANK"/>
    <property type="match status" value="3"/>
</dbReference>
<keyword evidence="2" id="KW-1185">Reference proteome</keyword>
<dbReference type="OrthoDB" id="543798at2759"/>
<dbReference type="PANTHER" id="PTHR46586:SF3">
    <property type="entry name" value="ANKYRIN REPEAT-CONTAINING PROTEIN"/>
    <property type="match status" value="1"/>
</dbReference>
<dbReference type="Pfam" id="PF12796">
    <property type="entry name" value="Ank_2"/>
    <property type="match status" value="2"/>
</dbReference>
<evidence type="ECO:0000313" key="1">
    <source>
        <dbReference type="EMBL" id="OQR96179.1"/>
    </source>
</evidence>
<dbReference type="PANTHER" id="PTHR46586">
    <property type="entry name" value="ANKYRIN REPEAT-CONTAINING PROTEIN"/>
    <property type="match status" value="1"/>
</dbReference>
<dbReference type="InterPro" id="IPR036770">
    <property type="entry name" value="Ankyrin_rpt-contain_sf"/>
</dbReference>
<comment type="caution">
    <text evidence="1">The sequence shown here is derived from an EMBL/GenBank/DDBJ whole genome shotgun (WGS) entry which is preliminary data.</text>
</comment>
<protein>
    <submittedName>
        <fullName evidence="1">Uncharacterized protein</fullName>
    </submittedName>
</protein>
<dbReference type="AlphaFoldDB" id="A0A1V9ZDW9"/>
<name>A0A1V9ZDW9_9STRA</name>
<organism evidence="1 2">
    <name type="scientific">Thraustotheca clavata</name>
    <dbReference type="NCBI Taxonomy" id="74557"/>
    <lineage>
        <taxon>Eukaryota</taxon>
        <taxon>Sar</taxon>
        <taxon>Stramenopiles</taxon>
        <taxon>Oomycota</taxon>
        <taxon>Saprolegniomycetes</taxon>
        <taxon>Saprolegniales</taxon>
        <taxon>Achlyaceae</taxon>
        <taxon>Thraustotheca</taxon>
    </lineage>
</organism>